<organism evidence="1 2">
    <name type="scientific">Azospira restricta</name>
    <dbReference type="NCBI Taxonomy" id="404405"/>
    <lineage>
        <taxon>Bacteria</taxon>
        <taxon>Pseudomonadati</taxon>
        <taxon>Pseudomonadota</taxon>
        <taxon>Betaproteobacteria</taxon>
        <taxon>Rhodocyclales</taxon>
        <taxon>Rhodocyclaceae</taxon>
        <taxon>Azospira</taxon>
    </lineage>
</organism>
<dbReference type="EMBL" id="CP064781">
    <property type="protein sequence ID" value="QRJ63598.1"/>
    <property type="molecule type" value="Genomic_DNA"/>
</dbReference>
<evidence type="ECO:0000313" key="1">
    <source>
        <dbReference type="EMBL" id="QRJ63598.1"/>
    </source>
</evidence>
<accession>A0A974PY23</accession>
<dbReference type="KEGG" id="ares:IWH25_17965"/>
<dbReference type="SUPFAM" id="SSF53335">
    <property type="entry name" value="S-adenosyl-L-methionine-dependent methyltransferases"/>
    <property type="match status" value="1"/>
</dbReference>
<evidence type="ECO:0000313" key="2">
    <source>
        <dbReference type="Proteomes" id="UP000663444"/>
    </source>
</evidence>
<keyword evidence="1" id="KW-0489">Methyltransferase</keyword>
<sequence length="210" mass="24023">MLKTFVKLVGNARPLADLINNGPLSEDGWFLSWHRKESIDAQGKPIPWMTYPAIEFLSRHLPKNIRVLEYGCGNSTYWWAARAASVVSIEHDPDWYARTRPKLPPHCTLKHISLENEGDYARASLAYDHAFEIVVIDGRDRASCLQHCPQALTDDGIIILDDSWREHYQESIRKLLSKGWRRIEFIGYAPISSARGETSIFYRDGNLLGL</sequence>
<dbReference type="GO" id="GO:0032259">
    <property type="term" value="P:methylation"/>
    <property type="evidence" value="ECO:0007669"/>
    <property type="project" value="UniProtKB-KW"/>
</dbReference>
<reference evidence="1" key="1">
    <citation type="submission" date="2020-11" db="EMBL/GenBank/DDBJ databases">
        <title>Azospira restricta DSM 18626 genome sequence.</title>
        <authorList>
            <person name="Moe W.M."/>
        </authorList>
    </citation>
    <scope>NUCLEOTIDE SEQUENCE</scope>
    <source>
        <strain evidence="1">DSM 18626</strain>
    </source>
</reference>
<name>A0A974PY23_9RHOO</name>
<dbReference type="AlphaFoldDB" id="A0A974PY23"/>
<dbReference type="RefSeq" id="WP_203387128.1">
    <property type="nucleotide sequence ID" value="NZ_CP064781.1"/>
</dbReference>
<protein>
    <submittedName>
        <fullName evidence="1">FkbM family methyltransferase</fullName>
    </submittedName>
</protein>
<proteinExistence type="predicted"/>
<keyword evidence="2" id="KW-1185">Reference proteome</keyword>
<dbReference type="InterPro" id="IPR029063">
    <property type="entry name" value="SAM-dependent_MTases_sf"/>
</dbReference>
<dbReference type="GO" id="GO:0008168">
    <property type="term" value="F:methyltransferase activity"/>
    <property type="evidence" value="ECO:0007669"/>
    <property type="project" value="UniProtKB-KW"/>
</dbReference>
<dbReference type="Proteomes" id="UP000663444">
    <property type="component" value="Chromosome"/>
</dbReference>
<dbReference type="Gene3D" id="3.40.50.150">
    <property type="entry name" value="Vaccinia Virus protein VP39"/>
    <property type="match status" value="1"/>
</dbReference>
<keyword evidence="1" id="KW-0808">Transferase</keyword>
<gene>
    <name evidence="1" type="ORF">IWH25_17965</name>
</gene>